<evidence type="ECO:0000256" key="2">
    <source>
        <dbReference type="ARBA" id="ARBA00022670"/>
    </source>
</evidence>
<comment type="cofactor">
    <cofactor evidence="4">
        <name>Mg(2+)</name>
        <dbReference type="ChEBI" id="CHEBI:18420"/>
    </cofactor>
</comment>
<feature type="compositionally biased region" description="Polar residues" evidence="6">
    <location>
        <begin position="795"/>
        <end position="804"/>
    </location>
</feature>
<feature type="compositionally biased region" description="Basic residues" evidence="6">
    <location>
        <begin position="1137"/>
        <end position="1147"/>
    </location>
</feature>
<feature type="compositionally biased region" description="Basic residues" evidence="6">
    <location>
        <begin position="805"/>
        <end position="825"/>
    </location>
</feature>
<feature type="compositionally biased region" description="Basic and acidic residues" evidence="6">
    <location>
        <begin position="834"/>
        <end position="863"/>
    </location>
</feature>
<evidence type="ECO:0000256" key="4">
    <source>
        <dbReference type="RuleBase" id="RU363044"/>
    </source>
</evidence>
<accession>A0A914PGD5</accession>
<dbReference type="Pfam" id="PF14214">
    <property type="entry name" value="Helitron_like_N"/>
    <property type="match status" value="1"/>
</dbReference>
<keyword evidence="5" id="KW-0175">Coiled coil</keyword>
<dbReference type="SMART" id="SM00384">
    <property type="entry name" value="AT_hook"/>
    <property type="match status" value="3"/>
</dbReference>
<dbReference type="InterPro" id="IPR003653">
    <property type="entry name" value="Peptidase_C48_C"/>
</dbReference>
<keyword evidence="8" id="KW-1185">Reference proteome</keyword>
<dbReference type="InterPro" id="IPR027417">
    <property type="entry name" value="P-loop_NTPase"/>
</dbReference>
<evidence type="ECO:0000256" key="1">
    <source>
        <dbReference type="ARBA" id="ARBA00005234"/>
    </source>
</evidence>
<dbReference type="PROSITE" id="PS50600">
    <property type="entry name" value="ULP_PROTEASE"/>
    <property type="match status" value="1"/>
</dbReference>
<dbReference type="EC" id="5.6.2.3" evidence="4"/>
<dbReference type="InterPro" id="IPR010285">
    <property type="entry name" value="DNA_helicase_pif1-like_DEAD"/>
</dbReference>
<feature type="compositionally biased region" description="Basic residues" evidence="6">
    <location>
        <begin position="1012"/>
        <end position="1021"/>
    </location>
</feature>
<dbReference type="WBParaSite" id="PDA_v2.g16833.t1">
    <property type="protein sequence ID" value="PDA_v2.g16833.t1"/>
    <property type="gene ID" value="PDA_v2.g16833"/>
</dbReference>
<dbReference type="InterPro" id="IPR038765">
    <property type="entry name" value="Papain-like_cys_pep_sf"/>
</dbReference>
<keyword evidence="4" id="KW-0233">DNA recombination</keyword>
<feature type="domain" description="Ubiquitin-like protease family profile" evidence="7">
    <location>
        <begin position="330"/>
        <end position="491"/>
    </location>
</feature>
<evidence type="ECO:0000259" key="7">
    <source>
        <dbReference type="PROSITE" id="PS50600"/>
    </source>
</evidence>
<reference evidence="9" key="1">
    <citation type="submission" date="2022-11" db="UniProtKB">
        <authorList>
            <consortium name="WormBaseParasite"/>
        </authorList>
    </citation>
    <scope>IDENTIFICATION</scope>
</reference>
<dbReference type="GO" id="GO:0005524">
    <property type="term" value="F:ATP binding"/>
    <property type="evidence" value="ECO:0007669"/>
    <property type="project" value="UniProtKB-KW"/>
</dbReference>
<keyword evidence="4" id="KW-0347">Helicase</keyword>
<feature type="region of interest" description="Disordered" evidence="6">
    <location>
        <begin position="794"/>
        <end position="929"/>
    </location>
</feature>
<dbReference type="GO" id="GO:0006508">
    <property type="term" value="P:proteolysis"/>
    <property type="evidence" value="ECO:0007669"/>
    <property type="project" value="UniProtKB-KW"/>
</dbReference>
<keyword evidence="4" id="KW-0227">DNA damage</keyword>
<dbReference type="GO" id="GO:0006310">
    <property type="term" value="P:DNA recombination"/>
    <property type="evidence" value="ECO:0007669"/>
    <property type="project" value="UniProtKB-KW"/>
</dbReference>
<dbReference type="SUPFAM" id="SSF54001">
    <property type="entry name" value="Cysteine proteinases"/>
    <property type="match status" value="2"/>
</dbReference>
<evidence type="ECO:0000256" key="5">
    <source>
        <dbReference type="SAM" id="Coils"/>
    </source>
</evidence>
<feature type="compositionally biased region" description="Basic residues" evidence="6">
    <location>
        <begin position="889"/>
        <end position="905"/>
    </location>
</feature>
<dbReference type="Pfam" id="PF05970">
    <property type="entry name" value="PIF1"/>
    <property type="match status" value="1"/>
</dbReference>
<keyword evidence="3 4" id="KW-0378">Hydrolase</keyword>
<feature type="compositionally biased region" description="Basic and acidic residues" evidence="6">
    <location>
        <begin position="1821"/>
        <end position="1834"/>
    </location>
</feature>
<feature type="region of interest" description="Disordered" evidence="6">
    <location>
        <begin position="250"/>
        <end position="278"/>
    </location>
</feature>
<sequence>MNELTDNQLKNLITGLLVGTIEEQKSDEYLKGDLLSLKLAHLVATSDKKILALDTLFSAAHYSPRRKDLSKLLAKNHLIGKPYQDDYDYLIIPVIRYGKSKVAPKEMETSIGHWLCAIYFRQKNKLLYIDPYGGENFESIPNHVKLIINRGINTVGPVITTFKPEYFTCNHNRQMPGNTIDCGYFWLFYVCRFFKYDQDPAKIFDSNFNLSNFKIELFKFYGTVIAAFKGRSNRTKESVTEEVNKSFSHEFIQQKSPQKKGEGKKKLPPKVKPTKTVLISSKQGRPPKVYYTNTSDIKSKKSEKVSNVNEKSENNDDPRLDEVVNDSVKIPLKLYDLNKVKENEWINDQVIDSVIFKDLINGHDDRILVSALCFGKTMPGYWGPEKKPNQLPTIPSYNPYFTKAIIPVNFNNRHWSLGILDKPTKTCTFYCTLRYNIFDKKYASQLKKLKLICRLLLDEEANIVVAPTNSFLRQLDDYNCGPFIAMLAKRILENKSLFFGEAEAIAWREYVYDYYINFVPVDTNESTDPDEIEVIEETEKKEEVSYESDSEETPFKISKISETPATIFNSLSLNTPENEKRFFNNSLTPKNSQVRIRRKKCAIVKGDTVVDGSKTDTPMEIDFESNQESPMEIDRQILTPKRRFALNKKIKTEPISPTISLNDSVISDNVGATPLTTDNEADNEESFIELCENEKLSGLKACVLPDANVVVVKNRYTSDPRQLMTVETDGKRTILHKTNITPTKKSAEAEFRFKVDNSDKTKVKVNLQKIISPKKTETVKTFVLNKTAVKEKAELNTSDASIQKSPKKKINNKKIKKGRLMKKQRASATEESESEVKSDSKNSKKDLKNSESTEKCESKKDEAIEIDTTETENIVESDSSVANSDAPLIKRRGRPKKAKNKKKTPAIKPPKAQKEGRRPPVNNSEKTEVNVKLQKIISPKKTETVKTFVLKKTTVKEKAELNTSDSSLQSSSKKRGFFTNKPQKPIKGRFMKKMPSATEESEFEVQIDSKNSKKNYKSSKKKIVEESTQIVMFDTLSKSQQAMPPPNLFKAYNKAMGKDFEKVEISKSPEKCESKKDEVIEIDTTETENIGESDSSVVNSDAPLKKTRGRPKTVKNESITVTESEIEKKTSTIKSPKAQKKGGRPPKKTYVADPAKPKRGRPGKAEELPSKFPKPIPVTARCWYGHEGGCAAYSVNHKMEYKNHGNFDKWCEQCGAYLNEYEAKTPSLANKCCNNGDLCTKEILEIEKILQEAPQLMKDLIDNDKPDSKKFKAKSHIYNKLVAFGTIQTKSKLPPLPGGPGGGPNVVRLNGDLTHHASDFFPPEGKKPQLGQMYCIDLQDAEDIMGEKAKEFKVSEDIAKKLLKMVNDNHEFAKLFKTASEKLAEQIEKAKNEKKDLPQFRCIIVDSRDPTFKTSDPTIQTIHAHSAEKPRNELIGMIWSNDTGEPPEFNGIWLNGRNGQTHFVPYWSPNVDPLCYPLLFPKGTQIYHNGMELKKVENEKKKAKKIMEEDVDVSDDDIEHHVNKSDDEEVVDENILEDDPSKKRTVKGRRFASRKQVTRFFLYPRNKRGFKEAHWLWSKGPIADAWLIDMVCRAERAQLDEARKRVEKMKKRCTTSNDLKKYVEKNYLNNKKLGSMFTIPRNFKGGRKYMQNAYSDIMTIIENTKLPSYFVTFTGNPKWKEITDNTNPGETRSDLKCRVFLTKAQEFLDDLFKGNFFGKVQAFHVILEHQKRGMPHLHVLLIMEDEVTVADVDNYISARIPELPAADDKSEGAEQQRRYHALVLKHMLHICNTNSACQVNGRCTKGFKKNFSPCTIIHSHKPPDYERLKPESAADKNSSATKNENENLHGKDKVESVDEKMEHDWNDDSIFNVIESKAKDETENLEEKDKNDLINDEVKTDANKADEDDEWEDDLPFFDELRKDFVEELSNVQYKRLPPPEGVEVTEETQCLYGFTARKTIKGKTDLVVDDSVVVPHNKILLLKYDCHINVECTIGQTGSPKYTCKYVTKQGEVVCAKLQKVKINENGEEVVDYDEGERHLVARIMTGCEAFMRASNCWIIKQSHIVECLQVHLEGGNTKVFEPGYEAQAAEKDDKSQLLAFFNLCKKNKNAQKFTYRDIPQHYRYTNGAWVKRKNNPQKFFVRIKHVSPKNSELFALRMLLMKVKGPQSFEHLRTVKGTIYPTFLQTAQALGLWESDELHMKAITEAFNEMRSIKQKRFFFAMVIAFNNPANPDEFLKKFLDDIFDRPGQDRDKTRPERYQKGLRYLEFVFRKMGTNCRTLGFDVPKDFEENCESADFDNDYNEADGDYKINDKVVSQKDYAEYKRGQLNPEQGKAFDEIWDAIINKKGGFFSLIGSGGVGKTFFYNTLIFYCKAHGVNPMVCASTGIAATLLTGGQTAHSAFCIPKSMDSETPVRIQGETKRGEQLQNTELIIIDECSMLHKNIIEYINKTMQDMKDNKQLFGGSVVLIGGDWKQLTPVVPKGNPEAVIDASIKKWDEYDQSYWQW</sequence>
<evidence type="ECO:0000313" key="9">
    <source>
        <dbReference type="WBParaSite" id="PDA_v2.g16833.t1"/>
    </source>
</evidence>
<comment type="similarity">
    <text evidence="1">Belongs to the peptidase C48 family.</text>
</comment>
<dbReference type="GO" id="GO:0006281">
    <property type="term" value="P:DNA repair"/>
    <property type="evidence" value="ECO:0007669"/>
    <property type="project" value="UniProtKB-KW"/>
</dbReference>
<feature type="region of interest" description="Disordered" evidence="6">
    <location>
        <begin position="1819"/>
        <end position="1853"/>
    </location>
</feature>
<feature type="compositionally biased region" description="Basic and acidic residues" evidence="6">
    <location>
        <begin position="1881"/>
        <end position="1905"/>
    </location>
</feature>
<keyword evidence="2" id="KW-0645">Protease</keyword>
<dbReference type="PANTHER" id="PTHR10492:SF102">
    <property type="entry name" value="ATP-DEPENDENT DNA HELICASE"/>
    <property type="match status" value="1"/>
</dbReference>
<dbReference type="GO" id="GO:0003677">
    <property type="term" value="F:DNA binding"/>
    <property type="evidence" value="ECO:0007669"/>
    <property type="project" value="InterPro"/>
</dbReference>
<evidence type="ECO:0000256" key="6">
    <source>
        <dbReference type="SAM" id="MobiDB-lite"/>
    </source>
</evidence>
<feature type="compositionally biased region" description="Basic and acidic residues" evidence="6">
    <location>
        <begin position="1843"/>
        <end position="1853"/>
    </location>
</feature>
<comment type="similarity">
    <text evidence="4">Belongs to the helicase family.</text>
</comment>
<dbReference type="InterPro" id="IPR025476">
    <property type="entry name" value="Helitron_helicase-like"/>
</dbReference>
<feature type="region of interest" description="Disordered" evidence="6">
    <location>
        <begin position="1083"/>
        <end position="1171"/>
    </location>
</feature>
<feature type="region of interest" description="Disordered" evidence="6">
    <location>
        <begin position="955"/>
        <end position="1021"/>
    </location>
</feature>
<keyword evidence="4" id="KW-0547">Nucleotide-binding</keyword>
<evidence type="ECO:0000313" key="8">
    <source>
        <dbReference type="Proteomes" id="UP000887578"/>
    </source>
</evidence>
<keyword evidence="4" id="KW-0067">ATP-binding</keyword>
<dbReference type="GO" id="GO:0000723">
    <property type="term" value="P:telomere maintenance"/>
    <property type="evidence" value="ECO:0007669"/>
    <property type="project" value="InterPro"/>
</dbReference>
<comment type="catalytic activity">
    <reaction evidence="4">
        <text>ATP + H2O = ADP + phosphate + H(+)</text>
        <dbReference type="Rhea" id="RHEA:13065"/>
        <dbReference type="ChEBI" id="CHEBI:15377"/>
        <dbReference type="ChEBI" id="CHEBI:15378"/>
        <dbReference type="ChEBI" id="CHEBI:30616"/>
        <dbReference type="ChEBI" id="CHEBI:43474"/>
        <dbReference type="ChEBI" id="CHEBI:456216"/>
        <dbReference type="EC" id="5.6.2.3"/>
    </reaction>
</comment>
<dbReference type="InterPro" id="IPR017956">
    <property type="entry name" value="AT_hook_DNA-bd_motif"/>
</dbReference>
<dbReference type="Proteomes" id="UP000887578">
    <property type="component" value="Unplaced"/>
</dbReference>
<dbReference type="GO" id="GO:0043139">
    <property type="term" value="F:5'-3' DNA helicase activity"/>
    <property type="evidence" value="ECO:0007669"/>
    <property type="project" value="UniProtKB-EC"/>
</dbReference>
<organism evidence="8 9">
    <name type="scientific">Panagrolaimus davidi</name>
    <dbReference type="NCBI Taxonomy" id="227884"/>
    <lineage>
        <taxon>Eukaryota</taxon>
        <taxon>Metazoa</taxon>
        <taxon>Ecdysozoa</taxon>
        <taxon>Nematoda</taxon>
        <taxon>Chromadorea</taxon>
        <taxon>Rhabditida</taxon>
        <taxon>Tylenchina</taxon>
        <taxon>Panagrolaimomorpha</taxon>
        <taxon>Panagrolaimoidea</taxon>
        <taxon>Panagrolaimidae</taxon>
        <taxon>Panagrolaimus</taxon>
    </lineage>
</organism>
<dbReference type="Gene3D" id="3.40.395.10">
    <property type="entry name" value="Adenoviral Proteinase, Chain A"/>
    <property type="match status" value="2"/>
</dbReference>
<feature type="region of interest" description="Disordered" evidence="6">
    <location>
        <begin position="301"/>
        <end position="320"/>
    </location>
</feature>
<dbReference type="GO" id="GO:0008234">
    <property type="term" value="F:cysteine-type peptidase activity"/>
    <property type="evidence" value="ECO:0007669"/>
    <property type="project" value="InterPro"/>
</dbReference>
<feature type="coiled-coil region" evidence="5">
    <location>
        <begin position="1592"/>
        <end position="1619"/>
    </location>
</feature>
<dbReference type="SUPFAM" id="SSF52540">
    <property type="entry name" value="P-loop containing nucleoside triphosphate hydrolases"/>
    <property type="match status" value="1"/>
</dbReference>
<evidence type="ECO:0000256" key="3">
    <source>
        <dbReference type="ARBA" id="ARBA00022801"/>
    </source>
</evidence>
<dbReference type="Pfam" id="PF02902">
    <property type="entry name" value="Peptidase_C48"/>
    <property type="match status" value="1"/>
</dbReference>
<feature type="compositionally biased region" description="Acidic residues" evidence="6">
    <location>
        <begin position="864"/>
        <end position="875"/>
    </location>
</feature>
<keyword evidence="4" id="KW-0234">DNA repair</keyword>
<dbReference type="Gene3D" id="3.40.50.300">
    <property type="entry name" value="P-loop containing nucleotide triphosphate hydrolases"/>
    <property type="match status" value="1"/>
</dbReference>
<dbReference type="PANTHER" id="PTHR10492">
    <property type="match status" value="1"/>
</dbReference>
<protein>
    <recommendedName>
        <fullName evidence="4">ATP-dependent DNA helicase</fullName>
        <ecNumber evidence="4">5.6.2.3</ecNumber>
    </recommendedName>
</protein>
<name>A0A914PGD5_9BILA</name>
<proteinExistence type="inferred from homology"/>
<feature type="region of interest" description="Disordered" evidence="6">
    <location>
        <begin position="1881"/>
        <end position="1908"/>
    </location>
</feature>